<evidence type="ECO:0000256" key="9">
    <source>
        <dbReference type="ARBA" id="ARBA00022989"/>
    </source>
</evidence>
<keyword evidence="5" id="KW-0997">Cell inner membrane</keyword>
<feature type="transmembrane region" description="Helical" evidence="12">
    <location>
        <begin position="132"/>
        <end position="152"/>
    </location>
</feature>
<evidence type="ECO:0000256" key="10">
    <source>
        <dbReference type="ARBA" id="ARBA00023136"/>
    </source>
</evidence>
<dbReference type="EMBL" id="VSIV01000135">
    <property type="protein sequence ID" value="TYB33547.1"/>
    <property type="molecule type" value="Genomic_DNA"/>
</dbReference>
<proteinExistence type="inferred from homology"/>
<dbReference type="FunFam" id="1.20.120.1780:FF:000001">
    <property type="entry name" value="4-hydroxybenzoate octaprenyltransferase"/>
    <property type="match status" value="1"/>
</dbReference>
<keyword evidence="7" id="KW-0831">Ubiquinone biosynthesis</keyword>
<keyword evidence="10 12" id="KW-0472">Membrane</keyword>
<evidence type="ECO:0000256" key="4">
    <source>
        <dbReference type="ARBA" id="ARBA00022475"/>
    </source>
</evidence>
<evidence type="ECO:0000256" key="7">
    <source>
        <dbReference type="ARBA" id="ARBA00022688"/>
    </source>
</evidence>
<evidence type="ECO:0000256" key="6">
    <source>
        <dbReference type="ARBA" id="ARBA00022679"/>
    </source>
</evidence>
<dbReference type="PANTHER" id="PTHR11048">
    <property type="entry name" value="PRENYLTRANSFERASES"/>
    <property type="match status" value="1"/>
</dbReference>
<gene>
    <name evidence="13" type="ORF">FXF49_05820</name>
</gene>
<evidence type="ECO:0000256" key="5">
    <source>
        <dbReference type="ARBA" id="ARBA00022519"/>
    </source>
</evidence>
<feature type="transmembrane region" description="Helical" evidence="12">
    <location>
        <begin position="82"/>
        <end position="101"/>
    </location>
</feature>
<comment type="cofactor">
    <cofactor evidence="1">
        <name>Mg(2+)</name>
        <dbReference type="ChEBI" id="CHEBI:18420"/>
    </cofactor>
</comment>
<name>A0A5D0MIP2_FLESI</name>
<accession>A0A5D0MIP2</accession>
<evidence type="ECO:0000256" key="8">
    <source>
        <dbReference type="ARBA" id="ARBA00022692"/>
    </source>
</evidence>
<dbReference type="FunFam" id="1.10.357.140:FF:000008">
    <property type="entry name" value="4-hydroxybenzoate octaprenyltransferase"/>
    <property type="match status" value="1"/>
</dbReference>
<dbReference type="EC" id="2.5.1.39" evidence="11"/>
<feature type="transmembrane region" description="Helical" evidence="12">
    <location>
        <begin position="158"/>
        <end position="180"/>
    </location>
</feature>
<keyword evidence="6 13" id="KW-0808">Transferase</keyword>
<keyword evidence="9 12" id="KW-1133">Transmembrane helix</keyword>
<evidence type="ECO:0000313" key="13">
    <source>
        <dbReference type="EMBL" id="TYB33547.1"/>
    </source>
</evidence>
<dbReference type="GO" id="GO:0005886">
    <property type="term" value="C:plasma membrane"/>
    <property type="evidence" value="ECO:0007669"/>
    <property type="project" value="TreeGrafter"/>
</dbReference>
<evidence type="ECO:0000256" key="2">
    <source>
        <dbReference type="ARBA" id="ARBA00004141"/>
    </source>
</evidence>
<dbReference type="CDD" id="cd13959">
    <property type="entry name" value="PT_UbiA_COQ2"/>
    <property type="match status" value="1"/>
</dbReference>
<keyword evidence="4" id="KW-1003">Cell membrane</keyword>
<feature type="transmembrane region" description="Helical" evidence="12">
    <location>
        <begin position="40"/>
        <end position="61"/>
    </location>
</feature>
<evidence type="ECO:0000313" key="14">
    <source>
        <dbReference type="Proteomes" id="UP000323337"/>
    </source>
</evidence>
<dbReference type="PANTHER" id="PTHR11048:SF28">
    <property type="entry name" value="4-HYDROXYBENZOATE POLYPRENYLTRANSFERASE, MITOCHONDRIAL"/>
    <property type="match status" value="1"/>
</dbReference>
<evidence type="ECO:0000256" key="12">
    <source>
        <dbReference type="SAM" id="Phobius"/>
    </source>
</evidence>
<evidence type="ECO:0000256" key="3">
    <source>
        <dbReference type="ARBA" id="ARBA00005985"/>
    </source>
</evidence>
<comment type="caution">
    <text evidence="13">The sequence shown here is derived from an EMBL/GenBank/DDBJ whole genome shotgun (WGS) entry which is preliminary data.</text>
</comment>
<protein>
    <recommendedName>
        <fullName evidence="11">4-hydroxybenzoate polyprenyltransferase</fullName>
        <ecNumber evidence="11">2.5.1.39</ecNumber>
    </recommendedName>
</protein>
<sequence>MEKVKTFFRMIKIEHSLFALPFAFTGALLAARGIPSFWEIFWIFVAMVNARTIAMGLNRVVDAEIDSKNPRTADREIPAGKISRNKALLYIVLSLVVYEIATYQLNMLCFILSPVPLIVFVVYSYSKRFTSLCHIILGVALGLAPIGAWVAINGTVNMGIVLLGIAVLLWVAGFDIIYALQDLNFDKNYGLFSIPAKLGIKNSVFISRLFHLAAFIIFAYLKIYFGLGIVYLAGVILCGLFMLYEHSLIKSDDLSRVNMAFFNMNAYISTTIFVFVFLDFLLRGMI</sequence>
<comment type="similarity">
    <text evidence="3">Belongs to the UbiA prenyltransferase family.</text>
</comment>
<dbReference type="Gene3D" id="1.20.120.1780">
    <property type="entry name" value="UbiA prenyltransferase"/>
    <property type="match status" value="1"/>
</dbReference>
<dbReference type="InterPro" id="IPR044878">
    <property type="entry name" value="UbiA_sf"/>
</dbReference>
<dbReference type="Proteomes" id="UP000323337">
    <property type="component" value="Unassembled WGS sequence"/>
</dbReference>
<dbReference type="NCBIfam" id="TIGR01475">
    <property type="entry name" value="ubiA_other"/>
    <property type="match status" value="1"/>
</dbReference>
<dbReference type="GO" id="GO:0008412">
    <property type="term" value="F:4-hydroxybenzoate polyprenyltransferase activity"/>
    <property type="evidence" value="ECO:0007669"/>
    <property type="project" value="UniProtKB-EC"/>
</dbReference>
<feature type="transmembrane region" description="Helical" evidence="12">
    <location>
        <begin position="212"/>
        <end position="244"/>
    </location>
</feature>
<feature type="transmembrane region" description="Helical" evidence="12">
    <location>
        <begin position="264"/>
        <end position="282"/>
    </location>
</feature>
<evidence type="ECO:0000256" key="11">
    <source>
        <dbReference type="ARBA" id="ARBA00034524"/>
    </source>
</evidence>
<reference evidence="13 14" key="1">
    <citation type="submission" date="2019-08" db="EMBL/GenBank/DDBJ databases">
        <title>Genomic characterization of a novel candidate phylum (ARYD3) from a high temperature, high salinity tertiary oil reservoir in north central Oklahoma, USA.</title>
        <authorList>
            <person name="Youssef N.H."/>
            <person name="Yadav A."/>
            <person name="Elshahed M.S."/>
        </authorList>
    </citation>
    <scope>NUCLEOTIDE SEQUENCE [LARGE SCALE GENOMIC DNA]</scope>
    <source>
        <strain evidence="13">ARYD1</strain>
    </source>
</reference>
<organism evidence="13 14">
    <name type="scientific">Flexistipes sinusarabici</name>
    <dbReference type="NCBI Taxonomy" id="2352"/>
    <lineage>
        <taxon>Bacteria</taxon>
        <taxon>Pseudomonadati</taxon>
        <taxon>Deferribacterota</taxon>
        <taxon>Deferribacteres</taxon>
        <taxon>Deferribacterales</taxon>
        <taxon>Flexistipitaceae</taxon>
        <taxon>Flexistipes</taxon>
    </lineage>
</organism>
<evidence type="ECO:0000256" key="1">
    <source>
        <dbReference type="ARBA" id="ARBA00001946"/>
    </source>
</evidence>
<dbReference type="Pfam" id="PF01040">
    <property type="entry name" value="UbiA"/>
    <property type="match status" value="1"/>
</dbReference>
<dbReference type="Gene3D" id="1.10.357.140">
    <property type="entry name" value="UbiA prenyltransferase"/>
    <property type="match status" value="1"/>
</dbReference>
<dbReference type="InterPro" id="IPR006371">
    <property type="entry name" value="Polyprenyltransferase_UbiA-li"/>
</dbReference>
<dbReference type="GO" id="GO:0006744">
    <property type="term" value="P:ubiquinone biosynthetic process"/>
    <property type="evidence" value="ECO:0007669"/>
    <property type="project" value="UniProtKB-KW"/>
</dbReference>
<dbReference type="InterPro" id="IPR039653">
    <property type="entry name" value="Prenyltransferase"/>
</dbReference>
<dbReference type="InterPro" id="IPR000537">
    <property type="entry name" value="UbiA_prenyltransferase"/>
</dbReference>
<comment type="subcellular location">
    <subcellularLocation>
        <location evidence="2">Membrane</location>
        <topology evidence="2">Multi-pass membrane protein</topology>
    </subcellularLocation>
</comment>
<keyword evidence="8 12" id="KW-0812">Transmembrane</keyword>
<dbReference type="RefSeq" id="WP_303700973.1">
    <property type="nucleotide sequence ID" value="NZ_VSIV01000135.1"/>
</dbReference>
<dbReference type="AlphaFoldDB" id="A0A5D0MIP2"/>